<comment type="caution">
    <text evidence="3">The sequence shown here is derived from an EMBL/GenBank/DDBJ whole genome shotgun (WGS) entry which is preliminary data.</text>
</comment>
<dbReference type="PANTHER" id="PTHR31668">
    <property type="entry name" value="GLUCOSE TRANSPORT TRANSCRIPTION REGULATOR RGT1-RELATED-RELATED"/>
    <property type="match status" value="1"/>
</dbReference>
<organism evidence="3 4">
    <name type="scientific">Alternaria atra</name>
    <dbReference type="NCBI Taxonomy" id="119953"/>
    <lineage>
        <taxon>Eukaryota</taxon>
        <taxon>Fungi</taxon>
        <taxon>Dikarya</taxon>
        <taxon>Ascomycota</taxon>
        <taxon>Pezizomycotina</taxon>
        <taxon>Dothideomycetes</taxon>
        <taxon>Pleosporomycetidae</taxon>
        <taxon>Pleosporales</taxon>
        <taxon>Pleosporineae</taxon>
        <taxon>Pleosporaceae</taxon>
        <taxon>Alternaria</taxon>
        <taxon>Alternaria sect. Ulocladioides</taxon>
    </lineage>
</organism>
<dbReference type="Pfam" id="PF00172">
    <property type="entry name" value="Zn_clus"/>
    <property type="match status" value="1"/>
</dbReference>
<dbReference type="CDD" id="cd12148">
    <property type="entry name" value="fungal_TF_MHR"/>
    <property type="match status" value="1"/>
</dbReference>
<dbReference type="InterPro" id="IPR001138">
    <property type="entry name" value="Zn2Cys6_DnaBD"/>
</dbReference>
<dbReference type="InterPro" id="IPR050797">
    <property type="entry name" value="Carb_Metab_Trans_Reg"/>
</dbReference>
<dbReference type="GeneID" id="67016713"/>
<dbReference type="SUPFAM" id="SSF57701">
    <property type="entry name" value="Zn2/Cys6 DNA-binding domain"/>
    <property type="match status" value="1"/>
</dbReference>
<keyword evidence="1" id="KW-0539">Nucleus</keyword>
<dbReference type="PROSITE" id="PS50048">
    <property type="entry name" value="ZN2_CY6_FUNGAL_2"/>
    <property type="match status" value="1"/>
</dbReference>
<name>A0A8J2N1B9_9PLEO</name>
<dbReference type="AlphaFoldDB" id="A0A8J2N1B9"/>
<dbReference type="PROSITE" id="PS00463">
    <property type="entry name" value="ZN2_CY6_FUNGAL_1"/>
    <property type="match status" value="1"/>
</dbReference>
<dbReference type="InterPro" id="IPR036864">
    <property type="entry name" value="Zn2-C6_fun-type_DNA-bd_sf"/>
</dbReference>
<evidence type="ECO:0000313" key="4">
    <source>
        <dbReference type="Proteomes" id="UP000676310"/>
    </source>
</evidence>
<sequence>MDQPSKKRVSKACDACKRKKVRCNRETRCQQCAYLGLRCIYSPSSKQRSQGKRGHIIAEFRNQTSNSPTISPPILPSRPGQVGFQASYSPISPTVERTGAESTSPVSSFTSQYSKAFFLDLILDYIDRVYPAHPVITQYELRKYIEIMDTNQDVRSFVTDEVVQTIESLMDYSIENMRPAHTHFHFSVMWAVQSMFIHNYLMSRQRSDAAFYYMRDAISIIQLLKIDNPKNAAQISPPERSRRQRLYWQAYIHERFLAILHYRQAILPPLYTLPEDDPTLSIQVHEGFNQTIKLFRLLDREFLNSWLDSQGGSVTSTWVEAKSRELDGDPEADARLRNNQLSGS</sequence>
<proteinExistence type="predicted"/>
<gene>
    <name evidence="3" type="ORF">ALTATR162_LOCUS4986</name>
</gene>
<dbReference type="Proteomes" id="UP000676310">
    <property type="component" value="Unassembled WGS sequence"/>
</dbReference>
<dbReference type="GO" id="GO:0000981">
    <property type="term" value="F:DNA-binding transcription factor activity, RNA polymerase II-specific"/>
    <property type="evidence" value="ECO:0007669"/>
    <property type="project" value="InterPro"/>
</dbReference>
<protein>
    <recommendedName>
        <fullName evidence="2">Zn(2)-C6 fungal-type domain-containing protein</fullName>
    </recommendedName>
</protein>
<dbReference type="PANTHER" id="PTHR31668:SF24">
    <property type="entry name" value="TRANSCRIPTION FACTOR, PUTATIVE-RELATED"/>
    <property type="match status" value="1"/>
</dbReference>
<evidence type="ECO:0000259" key="2">
    <source>
        <dbReference type="PROSITE" id="PS50048"/>
    </source>
</evidence>
<dbReference type="CDD" id="cd00067">
    <property type="entry name" value="GAL4"/>
    <property type="match status" value="1"/>
</dbReference>
<evidence type="ECO:0000256" key="1">
    <source>
        <dbReference type="ARBA" id="ARBA00023242"/>
    </source>
</evidence>
<keyword evidence="4" id="KW-1185">Reference proteome</keyword>
<dbReference type="GO" id="GO:0008270">
    <property type="term" value="F:zinc ion binding"/>
    <property type="evidence" value="ECO:0007669"/>
    <property type="project" value="InterPro"/>
</dbReference>
<dbReference type="SMART" id="SM00066">
    <property type="entry name" value="GAL4"/>
    <property type="match status" value="1"/>
</dbReference>
<accession>A0A8J2N1B9</accession>
<dbReference type="EMBL" id="CAJRGZ010000018">
    <property type="protein sequence ID" value="CAG5158106.1"/>
    <property type="molecule type" value="Genomic_DNA"/>
</dbReference>
<feature type="domain" description="Zn(2)-C6 fungal-type" evidence="2">
    <location>
        <begin position="12"/>
        <end position="41"/>
    </location>
</feature>
<dbReference type="Gene3D" id="4.10.240.10">
    <property type="entry name" value="Zn(2)-C6 fungal-type DNA-binding domain"/>
    <property type="match status" value="1"/>
</dbReference>
<evidence type="ECO:0000313" key="3">
    <source>
        <dbReference type="EMBL" id="CAG5158106.1"/>
    </source>
</evidence>
<reference evidence="3" key="1">
    <citation type="submission" date="2021-05" db="EMBL/GenBank/DDBJ databases">
        <authorList>
            <person name="Stam R."/>
        </authorList>
    </citation>
    <scope>NUCLEOTIDE SEQUENCE</scope>
    <source>
        <strain evidence="3">CS162</strain>
    </source>
</reference>
<dbReference type="OrthoDB" id="2740448at2759"/>
<dbReference type="RefSeq" id="XP_043168537.1">
    <property type="nucleotide sequence ID" value="XM_043312602.1"/>
</dbReference>